<dbReference type="EMBL" id="FOVE01000002">
    <property type="protein sequence ID" value="SFN06007.1"/>
    <property type="molecule type" value="Genomic_DNA"/>
</dbReference>
<dbReference type="InterPro" id="IPR003829">
    <property type="entry name" value="Pirin_N_dom"/>
</dbReference>
<keyword evidence="2" id="KW-0408">Iron</keyword>
<dbReference type="InterPro" id="IPR014710">
    <property type="entry name" value="RmlC-like_jellyroll"/>
</dbReference>
<evidence type="ECO:0000256" key="1">
    <source>
        <dbReference type="ARBA" id="ARBA00008416"/>
    </source>
</evidence>
<evidence type="ECO:0000313" key="7">
    <source>
        <dbReference type="Proteomes" id="UP000242869"/>
    </source>
</evidence>
<comment type="cofactor">
    <cofactor evidence="2">
        <name>Fe cation</name>
        <dbReference type="ChEBI" id="CHEBI:24875"/>
    </cofactor>
    <text evidence="2">Binds 1 Fe cation per subunit.</text>
</comment>
<dbReference type="InterPro" id="IPR011051">
    <property type="entry name" value="RmlC_Cupin_sf"/>
</dbReference>
<evidence type="ECO:0000256" key="3">
    <source>
        <dbReference type="RuleBase" id="RU003457"/>
    </source>
</evidence>
<dbReference type="OrthoDB" id="321327at2"/>
<feature type="binding site" evidence="2">
    <location>
        <position position="106"/>
    </location>
    <ligand>
        <name>Fe cation</name>
        <dbReference type="ChEBI" id="CHEBI:24875"/>
    </ligand>
</feature>
<organism evidence="6 7">
    <name type="scientific">Formivibrio citricus</name>
    <dbReference type="NCBI Taxonomy" id="83765"/>
    <lineage>
        <taxon>Bacteria</taxon>
        <taxon>Pseudomonadati</taxon>
        <taxon>Pseudomonadota</taxon>
        <taxon>Betaproteobacteria</taxon>
        <taxon>Neisseriales</taxon>
        <taxon>Chitinibacteraceae</taxon>
        <taxon>Formivibrio</taxon>
    </lineage>
</organism>
<feature type="domain" description="Pirin C-terminal" evidence="5">
    <location>
        <begin position="179"/>
        <end position="279"/>
    </location>
</feature>
<dbReference type="InterPro" id="IPR012093">
    <property type="entry name" value="Pirin"/>
</dbReference>
<evidence type="ECO:0000259" key="4">
    <source>
        <dbReference type="Pfam" id="PF02678"/>
    </source>
</evidence>
<feature type="binding site" evidence="2">
    <location>
        <position position="108"/>
    </location>
    <ligand>
        <name>Fe cation</name>
        <dbReference type="ChEBI" id="CHEBI:24875"/>
    </ligand>
</feature>
<feature type="binding site" evidence="2">
    <location>
        <position position="62"/>
    </location>
    <ligand>
        <name>Fe cation</name>
        <dbReference type="ChEBI" id="CHEBI:24875"/>
    </ligand>
</feature>
<dbReference type="Proteomes" id="UP000242869">
    <property type="component" value="Unassembled WGS sequence"/>
</dbReference>
<feature type="domain" description="Pirin N-terminal" evidence="4">
    <location>
        <begin position="25"/>
        <end position="124"/>
    </location>
</feature>
<reference evidence="7" key="1">
    <citation type="submission" date="2016-10" db="EMBL/GenBank/DDBJ databases">
        <authorList>
            <person name="Varghese N."/>
            <person name="Submissions S."/>
        </authorList>
    </citation>
    <scope>NUCLEOTIDE SEQUENCE [LARGE SCALE GENOMIC DNA]</scope>
    <source>
        <strain evidence="7">DSM 6150</strain>
    </source>
</reference>
<dbReference type="PIRSF" id="PIRSF006232">
    <property type="entry name" value="Pirin"/>
    <property type="match status" value="1"/>
</dbReference>
<dbReference type="RefSeq" id="WP_091190628.1">
    <property type="nucleotide sequence ID" value="NZ_FOVE01000002.1"/>
</dbReference>
<evidence type="ECO:0000256" key="2">
    <source>
        <dbReference type="PIRSR" id="PIRSR006232-1"/>
    </source>
</evidence>
<dbReference type="AlphaFoldDB" id="A0A1I4VY93"/>
<dbReference type="InterPro" id="IPR008778">
    <property type="entry name" value="Pirin_C_dom"/>
</dbReference>
<dbReference type="CDD" id="cd02909">
    <property type="entry name" value="cupin_pirin_N"/>
    <property type="match status" value="1"/>
</dbReference>
<evidence type="ECO:0008006" key="8">
    <source>
        <dbReference type="Google" id="ProtNLM"/>
    </source>
</evidence>
<comment type="similarity">
    <text evidence="1 3">Belongs to the pirin family.</text>
</comment>
<keyword evidence="2" id="KW-0479">Metal-binding</keyword>
<sequence length="281" mass="30736">MSTTSIRHVESLVAGRATSDGAGVRLTRVLTGGLQRRLDPFLMLDAFSSENPDDYIGGFPDHPHRGFEAITYMIAGRMRHRDSAGHEGLLQNGGMQWMTVGRGVIHSELPEQENGLMEGFQLWLNLPAKDKMQAPWYRDFPAEAIPEYTTPDGIRVRVLAGTSVGVAGAVKRSVTEPLYLDIHLPAGARCSHPVPSTHNAFLYAYRGELEVAGERVAERRMAILANDGEAVEIQAIQASRVLLIAGRPLGEPIAQHGPFVMNTEEELQQAVADYQMGRLAG</sequence>
<dbReference type="CDD" id="cd02247">
    <property type="entry name" value="cupin_pirin_C"/>
    <property type="match status" value="1"/>
</dbReference>
<feature type="binding site" evidence="2">
    <location>
        <position position="64"/>
    </location>
    <ligand>
        <name>Fe cation</name>
        <dbReference type="ChEBI" id="CHEBI:24875"/>
    </ligand>
</feature>
<proteinExistence type="inferred from homology"/>
<dbReference type="Pfam" id="PF02678">
    <property type="entry name" value="Pirin"/>
    <property type="match status" value="1"/>
</dbReference>
<keyword evidence="7" id="KW-1185">Reference proteome</keyword>
<dbReference type="SUPFAM" id="SSF51182">
    <property type="entry name" value="RmlC-like cupins"/>
    <property type="match status" value="1"/>
</dbReference>
<name>A0A1I4VY93_9NEIS</name>
<gene>
    <name evidence="6" type="ORF">SAMN05660284_00435</name>
</gene>
<dbReference type="STRING" id="83765.SAMN05660284_00435"/>
<dbReference type="PANTHER" id="PTHR13903:SF8">
    <property type="entry name" value="PIRIN"/>
    <property type="match status" value="1"/>
</dbReference>
<evidence type="ECO:0000313" key="6">
    <source>
        <dbReference type="EMBL" id="SFN06007.1"/>
    </source>
</evidence>
<dbReference type="PANTHER" id="PTHR13903">
    <property type="entry name" value="PIRIN-RELATED"/>
    <property type="match status" value="1"/>
</dbReference>
<dbReference type="GO" id="GO:0046872">
    <property type="term" value="F:metal ion binding"/>
    <property type="evidence" value="ECO:0007669"/>
    <property type="project" value="UniProtKB-KW"/>
</dbReference>
<dbReference type="Gene3D" id="2.60.120.10">
    <property type="entry name" value="Jelly Rolls"/>
    <property type="match status" value="2"/>
</dbReference>
<accession>A0A1I4VY93</accession>
<dbReference type="Pfam" id="PF05726">
    <property type="entry name" value="Pirin_C"/>
    <property type="match status" value="1"/>
</dbReference>
<evidence type="ECO:0000259" key="5">
    <source>
        <dbReference type="Pfam" id="PF05726"/>
    </source>
</evidence>
<protein>
    <recommendedName>
        <fullName evidence="8">Pirin</fullName>
    </recommendedName>
</protein>